<evidence type="ECO:0000313" key="3">
    <source>
        <dbReference type="Proteomes" id="UP001172788"/>
    </source>
</evidence>
<evidence type="ECO:0000313" key="4">
    <source>
        <dbReference type="Proteomes" id="UP001172791"/>
    </source>
</evidence>
<evidence type="ECO:0000313" key="1">
    <source>
        <dbReference type="EMBL" id="MDN4571847.1"/>
    </source>
</evidence>
<protein>
    <submittedName>
        <fullName evidence="1">Uncharacterized protein</fullName>
    </submittedName>
</protein>
<evidence type="ECO:0000313" key="2">
    <source>
        <dbReference type="EMBL" id="MDN4581301.1"/>
    </source>
</evidence>
<comment type="caution">
    <text evidence="1">The sequence shown here is derived from an EMBL/GenBank/DDBJ whole genome shotgun (WGS) entry which is preliminary data.</text>
</comment>
<dbReference type="Proteomes" id="UP001172791">
    <property type="component" value="Unassembled WGS sequence"/>
</dbReference>
<name>A0AAW7MGI6_9BURK</name>
<organism evidence="1 4">
    <name type="scientific">Pandoraea cepalis</name>
    <dbReference type="NCBI Taxonomy" id="2508294"/>
    <lineage>
        <taxon>Bacteria</taxon>
        <taxon>Pseudomonadati</taxon>
        <taxon>Pseudomonadota</taxon>
        <taxon>Betaproteobacteria</taxon>
        <taxon>Burkholderiales</taxon>
        <taxon>Burkholderiaceae</taxon>
        <taxon>Pandoraea</taxon>
    </lineage>
</organism>
<sequence>MGGRHENGKIYCGYHNEGYSPLVAPLAEQFSFFNMELAVVPDRAKAPKSILVDVRDGPKQVKLTAEASLLTQPMLIYRETLPEGTALNMGFATRGAGRDWIAKLQAQAALVSTPPKGVKAAYLLPEVRISLHFDRTTHAALAYIAQTHFAEQFPETVRTPEFRPFIDFTWAAAQLERARGRARGALAKAGQDPKSAQLVDSDADVKAAQAALDASLTPFGGNWPVSWRHPVTSASNAAQPDPHASPNAYAFGHRVTVGIDVPAGATRGVAYARVSLFSTFHVTVTFAQGVPASAAREVSIDIDPLAAGFPNDRTIVERTNAASRREVGAATKDPDVVRQELASMQAGVGELLGRMREYALAATVQDEHAQLTEAIAGDADQLASAVKALVDRQIQRVWNLVTFGIDGLKAQPQLARGMAALLDGLVARDKTSPSGLSQGAEASLLIARHALEAQLIADFSGGTLDAQRLSDLLHGAQGVQVVLPAVLAPLIAQLPA</sequence>
<accession>A0AAW7MGI6</accession>
<reference evidence="1" key="1">
    <citation type="submission" date="2018-04" db="EMBL/GenBank/DDBJ databases">
        <authorList>
            <person name="Jy Z."/>
        </authorList>
    </citation>
    <scope>NUCLEOTIDE SEQUENCE</scope>
    <source>
        <strain evidence="2">AS13</strain>
        <strain evidence="1">LA18</strain>
    </source>
</reference>
<dbReference type="EMBL" id="QAID01000046">
    <property type="protein sequence ID" value="MDN4581301.1"/>
    <property type="molecule type" value="Genomic_DNA"/>
</dbReference>
<proteinExistence type="predicted"/>
<dbReference type="Proteomes" id="UP001172788">
    <property type="component" value="Unassembled WGS sequence"/>
</dbReference>
<dbReference type="EMBL" id="QAIC01000022">
    <property type="protein sequence ID" value="MDN4571847.1"/>
    <property type="molecule type" value="Genomic_DNA"/>
</dbReference>
<keyword evidence="3" id="KW-1185">Reference proteome</keyword>
<dbReference type="AlphaFoldDB" id="A0AAW7MGI6"/>
<gene>
    <name evidence="1" type="ORF">DBA34_01000</name>
    <name evidence="2" type="ORF">DBB29_24625</name>
</gene>